<sequence length="195" mass="21980">MSASLTLPWMEIAPSAVQPETRQHAKDDALAALVEQYAPTLYRVAFSVLRNAADAEDAVQEAFLRVLRHRDTLEEVRDQRVWLVRIVWNIVLDRKRRAKTRPETDDVSELARVLPATGLTAEDRAAAAEHHALVLAEVDKLPPKERQVLVLSAFEELSSVEIATILGITESSVRSRLFRARNLMADLLERPRSAR</sequence>
<evidence type="ECO:0000313" key="9">
    <source>
        <dbReference type="Proteomes" id="UP001059380"/>
    </source>
</evidence>
<keyword evidence="2" id="KW-0805">Transcription regulation</keyword>
<dbReference type="PANTHER" id="PTHR43133">
    <property type="entry name" value="RNA POLYMERASE ECF-TYPE SIGMA FACTO"/>
    <property type="match status" value="1"/>
</dbReference>
<comment type="similarity">
    <text evidence="1">Belongs to the sigma-70 factor family. ECF subfamily.</text>
</comment>
<gene>
    <name evidence="8" type="ORF">MOP44_26965</name>
</gene>
<dbReference type="Pfam" id="PF08281">
    <property type="entry name" value="Sigma70_r4_2"/>
    <property type="match status" value="1"/>
</dbReference>
<name>A0A9J7BT38_9BACT</name>
<evidence type="ECO:0000256" key="2">
    <source>
        <dbReference type="ARBA" id="ARBA00023015"/>
    </source>
</evidence>
<dbReference type="InterPro" id="IPR007627">
    <property type="entry name" value="RNA_pol_sigma70_r2"/>
</dbReference>
<organism evidence="8 9">
    <name type="scientific">Occallatibacter riparius</name>
    <dbReference type="NCBI Taxonomy" id="1002689"/>
    <lineage>
        <taxon>Bacteria</taxon>
        <taxon>Pseudomonadati</taxon>
        <taxon>Acidobacteriota</taxon>
        <taxon>Terriglobia</taxon>
        <taxon>Terriglobales</taxon>
        <taxon>Acidobacteriaceae</taxon>
        <taxon>Occallatibacter</taxon>
    </lineage>
</organism>
<dbReference type="CDD" id="cd06171">
    <property type="entry name" value="Sigma70_r4"/>
    <property type="match status" value="1"/>
</dbReference>
<proteinExistence type="inferred from homology"/>
<keyword evidence="5" id="KW-0804">Transcription</keyword>
<dbReference type="InterPro" id="IPR013249">
    <property type="entry name" value="RNA_pol_sigma70_r4_t2"/>
</dbReference>
<dbReference type="InterPro" id="IPR013325">
    <property type="entry name" value="RNA_pol_sigma_r2"/>
</dbReference>
<evidence type="ECO:0000256" key="5">
    <source>
        <dbReference type="ARBA" id="ARBA00023163"/>
    </source>
</evidence>
<feature type="domain" description="RNA polymerase sigma-70 region 2" evidence="6">
    <location>
        <begin position="33"/>
        <end position="99"/>
    </location>
</feature>
<dbReference type="Pfam" id="PF04542">
    <property type="entry name" value="Sigma70_r2"/>
    <property type="match status" value="1"/>
</dbReference>
<dbReference type="KEGG" id="orp:MOP44_26965"/>
<dbReference type="Gene3D" id="1.10.1740.10">
    <property type="match status" value="1"/>
</dbReference>
<evidence type="ECO:0000259" key="6">
    <source>
        <dbReference type="Pfam" id="PF04542"/>
    </source>
</evidence>
<dbReference type="NCBIfam" id="TIGR02937">
    <property type="entry name" value="sigma70-ECF"/>
    <property type="match status" value="1"/>
</dbReference>
<dbReference type="GO" id="GO:0003677">
    <property type="term" value="F:DNA binding"/>
    <property type="evidence" value="ECO:0007669"/>
    <property type="project" value="UniProtKB-KW"/>
</dbReference>
<dbReference type="EMBL" id="CP093313">
    <property type="protein sequence ID" value="UWZ84181.1"/>
    <property type="molecule type" value="Genomic_DNA"/>
</dbReference>
<keyword evidence="9" id="KW-1185">Reference proteome</keyword>
<keyword evidence="4" id="KW-0238">DNA-binding</keyword>
<dbReference type="Proteomes" id="UP001059380">
    <property type="component" value="Chromosome"/>
</dbReference>
<protein>
    <submittedName>
        <fullName evidence="8">RNA polymerase sigma factor</fullName>
    </submittedName>
</protein>
<dbReference type="AlphaFoldDB" id="A0A9J7BT38"/>
<keyword evidence="3" id="KW-0731">Sigma factor</keyword>
<dbReference type="InterPro" id="IPR014284">
    <property type="entry name" value="RNA_pol_sigma-70_dom"/>
</dbReference>
<dbReference type="InterPro" id="IPR013324">
    <property type="entry name" value="RNA_pol_sigma_r3/r4-like"/>
</dbReference>
<evidence type="ECO:0000256" key="3">
    <source>
        <dbReference type="ARBA" id="ARBA00023082"/>
    </source>
</evidence>
<evidence type="ECO:0000313" key="8">
    <source>
        <dbReference type="EMBL" id="UWZ84181.1"/>
    </source>
</evidence>
<dbReference type="RefSeq" id="WP_260793685.1">
    <property type="nucleotide sequence ID" value="NZ_CP093313.1"/>
</dbReference>
<dbReference type="SUPFAM" id="SSF88659">
    <property type="entry name" value="Sigma3 and sigma4 domains of RNA polymerase sigma factors"/>
    <property type="match status" value="1"/>
</dbReference>
<evidence type="ECO:0000256" key="4">
    <source>
        <dbReference type="ARBA" id="ARBA00023125"/>
    </source>
</evidence>
<dbReference type="PANTHER" id="PTHR43133:SF8">
    <property type="entry name" value="RNA POLYMERASE SIGMA FACTOR HI_1459-RELATED"/>
    <property type="match status" value="1"/>
</dbReference>
<dbReference type="InterPro" id="IPR036388">
    <property type="entry name" value="WH-like_DNA-bd_sf"/>
</dbReference>
<dbReference type="GO" id="GO:0016987">
    <property type="term" value="F:sigma factor activity"/>
    <property type="evidence" value="ECO:0007669"/>
    <property type="project" value="UniProtKB-KW"/>
</dbReference>
<feature type="domain" description="RNA polymerase sigma factor 70 region 4 type 2" evidence="7">
    <location>
        <begin position="134"/>
        <end position="182"/>
    </location>
</feature>
<reference evidence="8" key="1">
    <citation type="submission" date="2021-04" db="EMBL/GenBank/DDBJ databases">
        <title>Phylogenetic analysis of Acidobacteriaceae.</title>
        <authorList>
            <person name="Qiu L."/>
            <person name="Zhang Q."/>
        </authorList>
    </citation>
    <scope>NUCLEOTIDE SEQUENCE</scope>
    <source>
        <strain evidence="8">DSM 25168</strain>
    </source>
</reference>
<dbReference type="InterPro" id="IPR039425">
    <property type="entry name" value="RNA_pol_sigma-70-like"/>
</dbReference>
<evidence type="ECO:0000259" key="7">
    <source>
        <dbReference type="Pfam" id="PF08281"/>
    </source>
</evidence>
<accession>A0A9J7BT38</accession>
<evidence type="ECO:0000256" key="1">
    <source>
        <dbReference type="ARBA" id="ARBA00010641"/>
    </source>
</evidence>
<dbReference type="SUPFAM" id="SSF88946">
    <property type="entry name" value="Sigma2 domain of RNA polymerase sigma factors"/>
    <property type="match status" value="1"/>
</dbReference>
<dbReference type="Gene3D" id="1.10.10.10">
    <property type="entry name" value="Winged helix-like DNA-binding domain superfamily/Winged helix DNA-binding domain"/>
    <property type="match status" value="1"/>
</dbReference>
<dbReference type="GO" id="GO:0006352">
    <property type="term" value="P:DNA-templated transcription initiation"/>
    <property type="evidence" value="ECO:0007669"/>
    <property type="project" value="InterPro"/>
</dbReference>